<proteinExistence type="predicted"/>
<organism evidence="1 2">
    <name type="scientific">Ascaris lumbricoides</name>
    <name type="common">Giant roundworm</name>
    <dbReference type="NCBI Taxonomy" id="6252"/>
    <lineage>
        <taxon>Eukaryota</taxon>
        <taxon>Metazoa</taxon>
        <taxon>Ecdysozoa</taxon>
        <taxon>Nematoda</taxon>
        <taxon>Chromadorea</taxon>
        <taxon>Rhabditida</taxon>
        <taxon>Spirurina</taxon>
        <taxon>Ascaridomorpha</taxon>
        <taxon>Ascaridoidea</taxon>
        <taxon>Ascarididae</taxon>
        <taxon>Ascaris</taxon>
    </lineage>
</organism>
<keyword evidence="1" id="KW-1185">Reference proteome</keyword>
<reference evidence="2" key="1">
    <citation type="submission" date="2017-02" db="UniProtKB">
        <authorList>
            <consortium name="WormBaseParasite"/>
        </authorList>
    </citation>
    <scope>IDENTIFICATION</scope>
</reference>
<dbReference type="Proteomes" id="UP000036681">
    <property type="component" value="Unplaced"/>
</dbReference>
<protein>
    <submittedName>
        <fullName evidence="2">Uncharacterized protein</fullName>
    </submittedName>
</protein>
<name>A0A0M3IUN9_ASCLU</name>
<accession>A0A0M3IUN9</accession>
<sequence length="63" mass="7305">MVFSACLKYRKNISMNKTSSLYPLILCVASFKKRFSRLILQPKIADLWLPTVFFHSLVVIGNR</sequence>
<evidence type="ECO:0000313" key="1">
    <source>
        <dbReference type="Proteomes" id="UP000036681"/>
    </source>
</evidence>
<evidence type="ECO:0000313" key="2">
    <source>
        <dbReference type="WBParaSite" id="ALUE_0002246701-mRNA-1"/>
    </source>
</evidence>
<dbReference type="AlphaFoldDB" id="A0A0M3IUN9"/>
<dbReference type="WBParaSite" id="ALUE_0002246701-mRNA-1">
    <property type="protein sequence ID" value="ALUE_0002246701-mRNA-1"/>
    <property type="gene ID" value="ALUE_0002246701"/>
</dbReference>